<comment type="caution">
    <text evidence="1">The sequence shown here is derived from an EMBL/GenBank/DDBJ whole genome shotgun (WGS) entry which is preliminary data.</text>
</comment>
<organism evidence="1 2">
    <name type="scientific">Roridomyces roridus</name>
    <dbReference type="NCBI Taxonomy" id="1738132"/>
    <lineage>
        <taxon>Eukaryota</taxon>
        <taxon>Fungi</taxon>
        <taxon>Dikarya</taxon>
        <taxon>Basidiomycota</taxon>
        <taxon>Agaricomycotina</taxon>
        <taxon>Agaricomycetes</taxon>
        <taxon>Agaricomycetidae</taxon>
        <taxon>Agaricales</taxon>
        <taxon>Marasmiineae</taxon>
        <taxon>Mycenaceae</taxon>
        <taxon>Roridomyces</taxon>
    </lineage>
</organism>
<evidence type="ECO:0000313" key="1">
    <source>
        <dbReference type="EMBL" id="KAJ7611005.1"/>
    </source>
</evidence>
<feature type="non-terminal residue" evidence="1">
    <location>
        <position position="1"/>
    </location>
</feature>
<keyword evidence="2" id="KW-1185">Reference proteome</keyword>
<proteinExistence type="predicted"/>
<gene>
    <name evidence="1" type="ORF">FB45DRAFT_760908</name>
</gene>
<dbReference type="EMBL" id="JARKIF010000034">
    <property type="protein sequence ID" value="KAJ7611005.1"/>
    <property type="molecule type" value="Genomic_DNA"/>
</dbReference>
<name>A0AAD7B566_9AGAR</name>
<protein>
    <recommendedName>
        <fullName evidence="3">Fido domain-containing protein</fullName>
    </recommendedName>
</protein>
<dbReference type="AlphaFoldDB" id="A0AAD7B566"/>
<evidence type="ECO:0000313" key="2">
    <source>
        <dbReference type="Proteomes" id="UP001221142"/>
    </source>
</evidence>
<reference evidence="1" key="1">
    <citation type="submission" date="2023-03" db="EMBL/GenBank/DDBJ databases">
        <title>Massive genome expansion in bonnet fungi (Mycena s.s.) driven by repeated elements and novel gene families across ecological guilds.</title>
        <authorList>
            <consortium name="Lawrence Berkeley National Laboratory"/>
            <person name="Harder C.B."/>
            <person name="Miyauchi S."/>
            <person name="Viragh M."/>
            <person name="Kuo A."/>
            <person name="Thoen E."/>
            <person name="Andreopoulos B."/>
            <person name="Lu D."/>
            <person name="Skrede I."/>
            <person name="Drula E."/>
            <person name="Henrissat B."/>
            <person name="Morin E."/>
            <person name="Kohler A."/>
            <person name="Barry K."/>
            <person name="LaButti K."/>
            <person name="Morin E."/>
            <person name="Salamov A."/>
            <person name="Lipzen A."/>
            <person name="Mereny Z."/>
            <person name="Hegedus B."/>
            <person name="Baldrian P."/>
            <person name="Stursova M."/>
            <person name="Weitz H."/>
            <person name="Taylor A."/>
            <person name="Grigoriev I.V."/>
            <person name="Nagy L.G."/>
            <person name="Martin F."/>
            <person name="Kauserud H."/>
        </authorList>
    </citation>
    <scope>NUCLEOTIDE SEQUENCE</scope>
    <source>
        <strain evidence="1">9284</strain>
    </source>
</reference>
<dbReference type="Proteomes" id="UP001221142">
    <property type="component" value="Unassembled WGS sequence"/>
</dbReference>
<accession>A0AAD7B566</accession>
<sequence length="106" mass="11505">LVRPEARTSALARPLHVAMYEPDKPPSYFSGDPLACDHHSLFLIFMGAERPFLEGNQRTAFFIANEYLRAMVIPGLADAAKLGSVYSAVADIAHQHLGGLPGKSQV</sequence>
<evidence type="ECO:0008006" key="3">
    <source>
        <dbReference type="Google" id="ProtNLM"/>
    </source>
</evidence>